<dbReference type="InterPro" id="IPR017972">
    <property type="entry name" value="Cyt_P450_CS"/>
</dbReference>
<dbReference type="AlphaFoldDB" id="A0A0M2GF55"/>
<evidence type="ECO:0000256" key="8">
    <source>
        <dbReference type="SAM" id="MobiDB-lite"/>
    </source>
</evidence>
<name>A0A0M2GF55_9ACTN</name>
<dbReference type="PRINTS" id="PR00385">
    <property type="entry name" value="P450"/>
</dbReference>
<evidence type="ECO:0000256" key="6">
    <source>
        <dbReference type="ARBA" id="ARBA00023033"/>
    </source>
</evidence>
<keyword evidence="10" id="KW-1185">Reference proteome</keyword>
<evidence type="ECO:0000256" key="5">
    <source>
        <dbReference type="ARBA" id="ARBA00023004"/>
    </source>
</evidence>
<keyword evidence="6 7" id="KW-0503">Monooxygenase</keyword>
<accession>A0A0M2GF55</accession>
<organism evidence="9 10">
    <name type="scientific">Streptomyces variegatus</name>
    <dbReference type="NCBI Taxonomy" id="284040"/>
    <lineage>
        <taxon>Bacteria</taxon>
        <taxon>Bacillati</taxon>
        <taxon>Actinomycetota</taxon>
        <taxon>Actinomycetes</taxon>
        <taxon>Kitasatosporales</taxon>
        <taxon>Streptomycetaceae</taxon>
        <taxon>Streptomyces</taxon>
    </lineage>
</organism>
<evidence type="ECO:0000256" key="2">
    <source>
        <dbReference type="ARBA" id="ARBA00022617"/>
    </source>
</evidence>
<dbReference type="PROSITE" id="PS00086">
    <property type="entry name" value="CYTOCHROME_P450"/>
    <property type="match status" value="1"/>
</dbReference>
<dbReference type="InterPro" id="IPR001128">
    <property type="entry name" value="Cyt_P450"/>
</dbReference>
<dbReference type="InterPro" id="IPR002397">
    <property type="entry name" value="Cyt_P450_B"/>
</dbReference>
<dbReference type="Gene3D" id="1.10.630.10">
    <property type="entry name" value="Cytochrome P450"/>
    <property type="match status" value="1"/>
</dbReference>
<protein>
    <submittedName>
        <fullName evidence="9">Cytochrome P450</fullName>
    </submittedName>
</protein>
<sequence length="393" mass="43230">MESTSPAVVMPTASQNPFDPPEELRRRQGLGPIHRMTYADGGQGWLVTGFAAARAILADPRFSVRPDHMRSPIAQPATVPVPPGFLLRMDPPEHDHYRRLLTSDFTVRRMKLLEPEIEAIVNDQLNAMELAGGPADLFKAFALPIPSQVIGELLGVPYSDRQGFQRNAATLSNVDLTPERQQEAARELMAYLRDLLRHKRSWPEEDVLSGLAAHEGLTADERAGLALLLLIAGHETTTNMLALGTFALLANPAQLAEVRDKEEDAPAVAEELLRYLTIIHHVVRVALEDIELHGCLIKAGESVTVALSAANRDADHFADPDALDLTRSTAGHLAFGHGLHRCLGQRLARAEMRIALPALLRRFPALRLTVAPEEVPLRLAMPVYGVRELPVTW</sequence>
<dbReference type="EMBL" id="JYJH01000097">
    <property type="protein sequence ID" value="KJK33619.1"/>
    <property type="molecule type" value="Genomic_DNA"/>
</dbReference>
<dbReference type="PATRIC" id="fig|284040.3.peg.8377"/>
<proteinExistence type="inferred from homology"/>
<dbReference type="GO" id="GO:0004497">
    <property type="term" value="F:monooxygenase activity"/>
    <property type="evidence" value="ECO:0007669"/>
    <property type="project" value="UniProtKB-KW"/>
</dbReference>
<gene>
    <name evidence="9" type="ORF">UK15_38860</name>
</gene>
<dbReference type="Proteomes" id="UP000034786">
    <property type="component" value="Unassembled WGS sequence"/>
</dbReference>
<dbReference type="GO" id="GO:0016705">
    <property type="term" value="F:oxidoreductase activity, acting on paired donors, with incorporation or reduction of molecular oxygen"/>
    <property type="evidence" value="ECO:0007669"/>
    <property type="project" value="InterPro"/>
</dbReference>
<reference evidence="10" key="1">
    <citation type="submission" date="2015-02" db="EMBL/GenBank/DDBJ databases">
        <authorList>
            <person name="Ju K.-S."/>
            <person name="Doroghazi J.R."/>
            <person name="Metcalf W."/>
        </authorList>
    </citation>
    <scope>NUCLEOTIDE SEQUENCE [LARGE SCALE GENOMIC DNA]</scope>
    <source>
        <strain evidence="10">NRRL B-16380</strain>
    </source>
</reference>
<dbReference type="CDD" id="cd11030">
    <property type="entry name" value="CYP105-like"/>
    <property type="match status" value="1"/>
</dbReference>
<dbReference type="GO" id="GO:0005506">
    <property type="term" value="F:iron ion binding"/>
    <property type="evidence" value="ECO:0007669"/>
    <property type="project" value="InterPro"/>
</dbReference>
<dbReference type="SUPFAM" id="SSF48264">
    <property type="entry name" value="Cytochrome P450"/>
    <property type="match status" value="1"/>
</dbReference>
<evidence type="ECO:0000256" key="7">
    <source>
        <dbReference type="RuleBase" id="RU000461"/>
    </source>
</evidence>
<keyword evidence="2 7" id="KW-0349">Heme</keyword>
<dbReference type="GO" id="GO:0020037">
    <property type="term" value="F:heme binding"/>
    <property type="evidence" value="ECO:0007669"/>
    <property type="project" value="InterPro"/>
</dbReference>
<comment type="similarity">
    <text evidence="1 7">Belongs to the cytochrome P450 family.</text>
</comment>
<dbReference type="InterPro" id="IPR036396">
    <property type="entry name" value="Cyt_P450_sf"/>
</dbReference>
<evidence type="ECO:0000256" key="3">
    <source>
        <dbReference type="ARBA" id="ARBA00022723"/>
    </source>
</evidence>
<feature type="region of interest" description="Disordered" evidence="8">
    <location>
        <begin position="1"/>
        <end position="25"/>
    </location>
</feature>
<evidence type="ECO:0000256" key="1">
    <source>
        <dbReference type="ARBA" id="ARBA00010617"/>
    </source>
</evidence>
<dbReference type="Pfam" id="PF00067">
    <property type="entry name" value="p450"/>
    <property type="match status" value="1"/>
</dbReference>
<keyword evidence="3 7" id="KW-0479">Metal-binding</keyword>
<dbReference type="FunFam" id="1.10.630.10:FF:000018">
    <property type="entry name" value="Cytochrome P450 monooxygenase"/>
    <property type="match status" value="1"/>
</dbReference>
<comment type="caution">
    <text evidence="9">The sequence shown here is derived from an EMBL/GenBank/DDBJ whole genome shotgun (WGS) entry which is preliminary data.</text>
</comment>
<keyword evidence="4 7" id="KW-0560">Oxidoreductase</keyword>
<dbReference type="STRING" id="284040.UK15_38860"/>
<dbReference type="PANTHER" id="PTHR46696">
    <property type="entry name" value="P450, PUTATIVE (EUROFUNG)-RELATED"/>
    <property type="match status" value="1"/>
</dbReference>
<evidence type="ECO:0000313" key="10">
    <source>
        <dbReference type="Proteomes" id="UP000034786"/>
    </source>
</evidence>
<feature type="compositionally biased region" description="Polar residues" evidence="8">
    <location>
        <begin position="1"/>
        <end position="17"/>
    </location>
</feature>
<dbReference type="RefSeq" id="WP_031144749.1">
    <property type="nucleotide sequence ID" value="NZ_JYJH01000097.1"/>
</dbReference>
<dbReference type="PANTHER" id="PTHR46696:SF1">
    <property type="entry name" value="CYTOCHROME P450 YJIB-RELATED"/>
    <property type="match status" value="1"/>
</dbReference>
<evidence type="ECO:0000256" key="4">
    <source>
        <dbReference type="ARBA" id="ARBA00023002"/>
    </source>
</evidence>
<dbReference type="PRINTS" id="PR00359">
    <property type="entry name" value="BP450"/>
</dbReference>
<evidence type="ECO:0000313" key="9">
    <source>
        <dbReference type="EMBL" id="KJK33619.1"/>
    </source>
</evidence>
<keyword evidence="5 7" id="KW-0408">Iron</keyword>